<accession>A0A150G7R3</accession>
<protein>
    <recommendedName>
        <fullName evidence="1">Fungal lipase-type domain-containing protein</fullName>
    </recommendedName>
</protein>
<evidence type="ECO:0000313" key="2">
    <source>
        <dbReference type="EMBL" id="KXZ45813.1"/>
    </source>
</evidence>
<evidence type="ECO:0000259" key="1">
    <source>
        <dbReference type="Pfam" id="PF01764"/>
    </source>
</evidence>
<dbReference type="Gene3D" id="3.40.50.1820">
    <property type="entry name" value="alpha/beta hydrolase"/>
    <property type="match status" value="1"/>
</dbReference>
<dbReference type="PANTHER" id="PTHR46023:SF6">
    <property type="entry name" value="LIPASE CLASS 3 FAMILY PROTEIN"/>
    <property type="match status" value="1"/>
</dbReference>
<proteinExistence type="predicted"/>
<name>A0A150G7R3_GONPE</name>
<dbReference type="Proteomes" id="UP000075714">
    <property type="component" value="Unassembled WGS sequence"/>
</dbReference>
<feature type="domain" description="Fungal lipase-type" evidence="1">
    <location>
        <begin position="56"/>
        <end position="140"/>
    </location>
</feature>
<reference evidence="3" key="1">
    <citation type="journal article" date="2016" name="Nat. Commun.">
        <title>The Gonium pectorale genome demonstrates co-option of cell cycle regulation during the evolution of multicellularity.</title>
        <authorList>
            <person name="Hanschen E.R."/>
            <person name="Marriage T.N."/>
            <person name="Ferris P.J."/>
            <person name="Hamaji T."/>
            <person name="Toyoda A."/>
            <person name="Fujiyama A."/>
            <person name="Neme R."/>
            <person name="Noguchi H."/>
            <person name="Minakuchi Y."/>
            <person name="Suzuki M."/>
            <person name="Kawai-Toyooka H."/>
            <person name="Smith D.R."/>
            <person name="Sparks H."/>
            <person name="Anderson J."/>
            <person name="Bakaric R."/>
            <person name="Luria V."/>
            <person name="Karger A."/>
            <person name="Kirschner M.W."/>
            <person name="Durand P.M."/>
            <person name="Michod R.E."/>
            <person name="Nozaki H."/>
            <person name="Olson B.J."/>
        </authorList>
    </citation>
    <scope>NUCLEOTIDE SEQUENCE [LARGE SCALE GENOMIC DNA]</scope>
    <source>
        <strain evidence="3">NIES-2863</strain>
    </source>
</reference>
<evidence type="ECO:0000313" key="3">
    <source>
        <dbReference type="Proteomes" id="UP000075714"/>
    </source>
</evidence>
<dbReference type="EMBL" id="LSYV01000051">
    <property type="protein sequence ID" value="KXZ45813.1"/>
    <property type="molecule type" value="Genomic_DNA"/>
</dbReference>
<dbReference type="SUPFAM" id="SSF53474">
    <property type="entry name" value="alpha/beta-Hydrolases"/>
    <property type="match status" value="1"/>
</dbReference>
<organism evidence="2 3">
    <name type="scientific">Gonium pectorale</name>
    <name type="common">Green alga</name>
    <dbReference type="NCBI Taxonomy" id="33097"/>
    <lineage>
        <taxon>Eukaryota</taxon>
        <taxon>Viridiplantae</taxon>
        <taxon>Chlorophyta</taxon>
        <taxon>core chlorophytes</taxon>
        <taxon>Chlorophyceae</taxon>
        <taxon>CS clade</taxon>
        <taxon>Chlamydomonadales</taxon>
        <taxon>Volvocaceae</taxon>
        <taxon>Gonium</taxon>
    </lineage>
</organism>
<keyword evidence="3" id="KW-1185">Reference proteome</keyword>
<gene>
    <name evidence="2" type="ORF">GPECTOR_50g607</name>
</gene>
<sequence>MILNQGWKFNTLAKQLHHWENIGFDAADVLQYSGTSEVLKNAFVLLRDRQLRRITLCIRGSSSIKDFCTSFTAVPMEFTARDSDDKPVVGYAHLGATLASWWLYDRLRGELEAHLSANPGWTLQLTGHSIGVACASLLSMR</sequence>
<dbReference type="GO" id="GO:0006629">
    <property type="term" value="P:lipid metabolic process"/>
    <property type="evidence" value="ECO:0007669"/>
    <property type="project" value="InterPro"/>
</dbReference>
<dbReference type="PANTHER" id="PTHR46023">
    <property type="entry name" value="LIPASE CLASS 3 PROTEIN-LIKE"/>
    <property type="match status" value="1"/>
</dbReference>
<dbReference type="AlphaFoldDB" id="A0A150G7R3"/>
<dbReference type="Pfam" id="PF01764">
    <property type="entry name" value="Lipase_3"/>
    <property type="match status" value="1"/>
</dbReference>
<dbReference type="InterPro" id="IPR002921">
    <property type="entry name" value="Fungal_lipase-type"/>
</dbReference>
<dbReference type="InterPro" id="IPR029058">
    <property type="entry name" value="AB_hydrolase_fold"/>
</dbReference>
<dbReference type="OrthoDB" id="438440at2759"/>
<comment type="caution">
    <text evidence="2">The sequence shown here is derived from an EMBL/GenBank/DDBJ whole genome shotgun (WGS) entry which is preliminary data.</text>
</comment>